<comment type="caution">
    <text evidence="2">The sequence shown here is derived from an EMBL/GenBank/DDBJ whole genome shotgun (WGS) entry which is preliminary data.</text>
</comment>
<name>A0A815GYR3_9BILA</name>
<dbReference type="EMBL" id="CAJNOW010020379">
    <property type="protein sequence ID" value="CAF1678946.1"/>
    <property type="molecule type" value="Genomic_DNA"/>
</dbReference>
<dbReference type="Proteomes" id="UP000663824">
    <property type="component" value="Unassembled WGS sequence"/>
</dbReference>
<dbReference type="OrthoDB" id="9994418at2759"/>
<feature type="transmembrane region" description="Helical" evidence="1">
    <location>
        <begin position="12"/>
        <end position="35"/>
    </location>
</feature>
<evidence type="ECO:0000313" key="5">
    <source>
        <dbReference type="EMBL" id="CAF3899237.1"/>
    </source>
</evidence>
<dbReference type="Proteomes" id="UP000663855">
    <property type="component" value="Unassembled WGS sequence"/>
</dbReference>
<feature type="transmembrane region" description="Helical" evidence="1">
    <location>
        <begin position="41"/>
        <end position="62"/>
    </location>
</feature>
<evidence type="ECO:0000313" key="3">
    <source>
        <dbReference type="EMBL" id="CAF1678946.1"/>
    </source>
</evidence>
<dbReference type="EMBL" id="CAJNOV010009001">
    <property type="protein sequence ID" value="CAF1346853.1"/>
    <property type="molecule type" value="Genomic_DNA"/>
</dbReference>
<proteinExistence type="predicted"/>
<reference evidence="2" key="1">
    <citation type="submission" date="2021-02" db="EMBL/GenBank/DDBJ databases">
        <authorList>
            <person name="Nowell W R."/>
        </authorList>
    </citation>
    <scope>NUCLEOTIDE SEQUENCE</scope>
</reference>
<keyword evidence="1" id="KW-0472">Membrane</keyword>
<dbReference type="EMBL" id="CAJNRE010017162">
    <property type="protein sequence ID" value="CAF2151605.1"/>
    <property type="molecule type" value="Genomic_DNA"/>
</dbReference>
<accession>A0A815GYR3</accession>
<dbReference type="EMBL" id="CAJOBJ010009404">
    <property type="protein sequence ID" value="CAF4137497.1"/>
    <property type="molecule type" value="Genomic_DNA"/>
</dbReference>
<evidence type="ECO:0000313" key="2">
    <source>
        <dbReference type="EMBL" id="CAF1346853.1"/>
    </source>
</evidence>
<evidence type="ECO:0000313" key="4">
    <source>
        <dbReference type="EMBL" id="CAF2151605.1"/>
    </source>
</evidence>
<organism evidence="2 8">
    <name type="scientific">Rotaria magnacalcarata</name>
    <dbReference type="NCBI Taxonomy" id="392030"/>
    <lineage>
        <taxon>Eukaryota</taxon>
        <taxon>Metazoa</taxon>
        <taxon>Spiralia</taxon>
        <taxon>Gnathifera</taxon>
        <taxon>Rotifera</taxon>
        <taxon>Eurotatoria</taxon>
        <taxon>Bdelloidea</taxon>
        <taxon>Philodinida</taxon>
        <taxon>Philodinidae</taxon>
        <taxon>Rotaria</taxon>
    </lineage>
</organism>
<gene>
    <name evidence="6" type="ORF">BYL167_LOCUS14195</name>
    <name evidence="2" type="ORF">CJN711_LOCUS19216</name>
    <name evidence="7" type="ORF">GIL414_LOCUS18837</name>
    <name evidence="3" type="ORF">KQP761_LOCUS36082</name>
    <name evidence="4" type="ORF">MBJ925_LOCUS31321</name>
    <name evidence="5" type="ORF">SMN809_LOCUS6547</name>
</gene>
<dbReference type="AlphaFoldDB" id="A0A815GYR3"/>
<dbReference type="Proteomes" id="UP000663834">
    <property type="component" value="Unassembled WGS sequence"/>
</dbReference>
<dbReference type="Proteomes" id="UP000681967">
    <property type="component" value="Unassembled WGS sequence"/>
</dbReference>
<evidence type="ECO:0000313" key="8">
    <source>
        <dbReference type="Proteomes" id="UP000663855"/>
    </source>
</evidence>
<sequence>MYNLTEQQTDLSILFIPFTITIMLKESLSTTSLSFKETYPLIKITIFRITFILGAILMLVYFRSQHHKVTIRNKSLHIWYNVEQKLKRPPYVNRDHGFCGPCPHDKLSSNAWQLTDLVAHISSKHPFLINIGAASTAGGQYDPTHPLLTAMNVSFSALLIDPNTDSSLFNAYPRRNNIQIIHDFIWSESVVQNIFERYNVSKHFTILKLDIDSYECSVLESILRAGYRPELIHTEFNPIFPPPVIFIPIYNATTKNDWKPALWSNNNLFYGCSLSALSNLLKSFDYILHEVDFWDVIYIQREIAQSTQIQVPANDHIAYRHGFLEHSCLSYCKANAKLYNSKIENAIKTAWNQSNVTFMTNVIDLFAPISLKTNGKHPYIISP</sequence>
<dbReference type="EMBL" id="CAJOBI010001782">
    <property type="protein sequence ID" value="CAF3899237.1"/>
    <property type="molecule type" value="Genomic_DNA"/>
</dbReference>
<evidence type="ECO:0000256" key="1">
    <source>
        <dbReference type="SAM" id="Phobius"/>
    </source>
</evidence>
<evidence type="ECO:0000313" key="6">
    <source>
        <dbReference type="EMBL" id="CAF4010434.1"/>
    </source>
</evidence>
<keyword evidence="1" id="KW-0812">Transmembrane</keyword>
<dbReference type="Proteomes" id="UP000676336">
    <property type="component" value="Unassembled WGS sequence"/>
</dbReference>
<dbReference type="EMBL" id="CAJOBH010005008">
    <property type="protein sequence ID" value="CAF4010434.1"/>
    <property type="molecule type" value="Genomic_DNA"/>
</dbReference>
<evidence type="ECO:0000313" key="7">
    <source>
        <dbReference type="EMBL" id="CAF4137497.1"/>
    </source>
</evidence>
<protein>
    <submittedName>
        <fullName evidence="2">Uncharacterized protein</fullName>
    </submittedName>
</protein>
<dbReference type="Proteomes" id="UP000681720">
    <property type="component" value="Unassembled WGS sequence"/>
</dbReference>
<keyword evidence="1" id="KW-1133">Transmembrane helix</keyword>